<dbReference type="Proteomes" id="UP000217103">
    <property type="component" value="Unassembled WGS sequence"/>
</dbReference>
<organism evidence="1 2">
    <name type="scientific">Thermostaphylospora chromogena</name>
    <dbReference type="NCBI Taxonomy" id="35622"/>
    <lineage>
        <taxon>Bacteria</taxon>
        <taxon>Bacillati</taxon>
        <taxon>Actinomycetota</taxon>
        <taxon>Actinomycetes</taxon>
        <taxon>Streptosporangiales</taxon>
        <taxon>Thermomonosporaceae</taxon>
        <taxon>Thermostaphylospora</taxon>
    </lineage>
</organism>
<accession>A0A1H0ZRT1</accession>
<dbReference type="STRING" id="35622.SAMN04489764_0107"/>
<sequence length="326" mass="36340">MGSGALRTLIRRILVPDVKETTVEKRGFWVKNAESTELLETIGEFFLAGYAYAVEARTPAAAEERLEEIPARFRGFAYEGAGMGFAVLDGLTFSGLRRVNAFLRGRGRVHNYMIYVGIGWAMARLPRFMWPKSELLDPVLLWLVHDGYGFHQAYFHTERYVHRQFRETSFSWPAGQEAYAARAIDQGIGRALWFVGGADVNRVTTLAERFPEERRADLYSGIGLAATYAGGVSEAELRLLRDRAGRYRPQLAQGSSFAAEARIRAGLLFPHTESAAQVICGTTAERAAQIARETRPDAAPSGRLPAYETWRRRIADTFVSHGGVTT</sequence>
<reference evidence="1 2" key="1">
    <citation type="submission" date="2016-10" db="EMBL/GenBank/DDBJ databases">
        <authorList>
            <person name="de Groot N.N."/>
        </authorList>
    </citation>
    <scope>NUCLEOTIDE SEQUENCE [LARGE SCALE GENOMIC DNA]</scope>
    <source>
        <strain evidence="1 2">DSM 43794</strain>
    </source>
</reference>
<dbReference type="EMBL" id="FNKK01000002">
    <property type="protein sequence ID" value="SDQ30103.1"/>
    <property type="molecule type" value="Genomic_DNA"/>
</dbReference>
<dbReference type="InterPro" id="IPR012964">
    <property type="entry name" value="DUF1702"/>
</dbReference>
<name>A0A1H0ZRT1_9ACTN</name>
<evidence type="ECO:0000313" key="1">
    <source>
        <dbReference type="EMBL" id="SDQ30103.1"/>
    </source>
</evidence>
<protein>
    <recommendedName>
        <fullName evidence="3">Enediyne biosynthesis protein</fullName>
    </recommendedName>
</protein>
<evidence type="ECO:0008006" key="3">
    <source>
        <dbReference type="Google" id="ProtNLM"/>
    </source>
</evidence>
<dbReference type="OrthoDB" id="2530105at2"/>
<gene>
    <name evidence="1" type="ORF">SAMN04489764_0107</name>
</gene>
<dbReference type="Pfam" id="PF08012">
    <property type="entry name" value="DUF1702"/>
    <property type="match status" value="1"/>
</dbReference>
<keyword evidence="2" id="KW-1185">Reference proteome</keyword>
<evidence type="ECO:0000313" key="2">
    <source>
        <dbReference type="Proteomes" id="UP000217103"/>
    </source>
</evidence>
<proteinExistence type="predicted"/>
<dbReference type="AlphaFoldDB" id="A0A1H0ZRT1"/>